<evidence type="ECO:0000313" key="2">
    <source>
        <dbReference type="Proteomes" id="UP000322667"/>
    </source>
</evidence>
<dbReference type="AlphaFoldDB" id="A0A5D2M6Y1"/>
<name>A0A5D2M6Y1_GOSTO</name>
<sequence>MAQRYYYCFDHEYGGASAPTMAPTGRAGQGLCEETFGETRWWSSTHGGQVTFSGPGQCIGPSVMASMEPHLGVLIHVLHIMSVERPPLSTSPRRTQVHLLSLWLMGLLQKYRVLGILIYLQ</sequence>
<accession>A0A5D2M6Y1</accession>
<keyword evidence="2" id="KW-1185">Reference proteome</keyword>
<evidence type="ECO:0000313" key="1">
    <source>
        <dbReference type="EMBL" id="TYH87088.1"/>
    </source>
</evidence>
<dbReference type="Proteomes" id="UP000322667">
    <property type="component" value="Chromosome D01"/>
</dbReference>
<dbReference type="EMBL" id="CM017623">
    <property type="protein sequence ID" value="TYH87088.1"/>
    <property type="molecule type" value="Genomic_DNA"/>
</dbReference>
<organism evidence="1 2">
    <name type="scientific">Gossypium tomentosum</name>
    <name type="common">Hawaiian cotton</name>
    <name type="synonym">Gossypium sandvicense</name>
    <dbReference type="NCBI Taxonomy" id="34277"/>
    <lineage>
        <taxon>Eukaryota</taxon>
        <taxon>Viridiplantae</taxon>
        <taxon>Streptophyta</taxon>
        <taxon>Embryophyta</taxon>
        <taxon>Tracheophyta</taxon>
        <taxon>Spermatophyta</taxon>
        <taxon>Magnoliopsida</taxon>
        <taxon>eudicotyledons</taxon>
        <taxon>Gunneridae</taxon>
        <taxon>Pentapetalae</taxon>
        <taxon>rosids</taxon>
        <taxon>malvids</taxon>
        <taxon>Malvales</taxon>
        <taxon>Malvaceae</taxon>
        <taxon>Malvoideae</taxon>
        <taxon>Gossypium</taxon>
    </lineage>
</organism>
<protein>
    <submittedName>
        <fullName evidence="1">Uncharacterized protein</fullName>
    </submittedName>
</protein>
<proteinExistence type="predicted"/>
<reference evidence="1 2" key="1">
    <citation type="submission" date="2019-07" db="EMBL/GenBank/DDBJ databases">
        <title>WGS assembly of Gossypium tomentosum.</title>
        <authorList>
            <person name="Chen Z.J."/>
            <person name="Sreedasyam A."/>
            <person name="Ando A."/>
            <person name="Song Q."/>
            <person name="De L."/>
            <person name="Hulse-Kemp A."/>
            <person name="Ding M."/>
            <person name="Ye W."/>
            <person name="Kirkbride R."/>
            <person name="Jenkins J."/>
            <person name="Plott C."/>
            <person name="Lovell J."/>
            <person name="Lin Y.-M."/>
            <person name="Vaughn R."/>
            <person name="Liu B."/>
            <person name="Li W."/>
            <person name="Simpson S."/>
            <person name="Scheffler B."/>
            <person name="Saski C."/>
            <person name="Grover C."/>
            <person name="Hu G."/>
            <person name="Conover J."/>
            <person name="Carlson J."/>
            <person name="Shu S."/>
            <person name="Boston L."/>
            <person name="Williams M."/>
            <person name="Peterson D."/>
            <person name="Mcgee K."/>
            <person name="Jones D."/>
            <person name="Wendel J."/>
            <person name="Stelly D."/>
            <person name="Grimwood J."/>
            <person name="Schmutz J."/>
        </authorList>
    </citation>
    <scope>NUCLEOTIDE SEQUENCE [LARGE SCALE GENOMIC DNA]</scope>
    <source>
        <strain evidence="1">7179.01</strain>
    </source>
</reference>
<gene>
    <name evidence="1" type="ORF">ES332_D01G091700v1</name>
</gene>